<sequence length="201" mass="23322">MAPAYNWRHHFILITLGIAVSDDKMQQLTGRATVAFESKQGCPSMRKSSFRDSPFILTTEYELLKNLADSRELFTTTFDRPPFQHIETCIRNIMADYIRSPTSLTIYHPMIWAGVITSTSTRSRDSGLTGQHQDLHSLKHFQAHLRRSWTSLPNPMPCWRRSKLATKIRKWKMVALDYKAYSHYRAPTVMINLGFENFEHG</sequence>
<keyword evidence="2" id="KW-1185">Reference proteome</keyword>
<accession>A0A9P4MZ32</accession>
<dbReference type="Proteomes" id="UP000800093">
    <property type="component" value="Unassembled WGS sequence"/>
</dbReference>
<comment type="caution">
    <text evidence="1">The sequence shown here is derived from an EMBL/GenBank/DDBJ whole genome shotgun (WGS) entry which is preliminary data.</text>
</comment>
<reference evidence="2" key="1">
    <citation type="journal article" date="2020" name="Stud. Mycol.">
        <title>101 Dothideomycetes genomes: A test case for predicting lifestyles and emergence of pathogens.</title>
        <authorList>
            <person name="Haridas S."/>
            <person name="Albert R."/>
            <person name="Binder M."/>
            <person name="Bloem J."/>
            <person name="LaButti K."/>
            <person name="Salamov A."/>
            <person name="Andreopoulos B."/>
            <person name="Baker S."/>
            <person name="Barry K."/>
            <person name="Bills G."/>
            <person name="Bluhm B."/>
            <person name="Cannon C."/>
            <person name="Castanera R."/>
            <person name="Culley D."/>
            <person name="Daum C."/>
            <person name="Ezra D."/>
            <person name="Gonzalez J."/>
            <person name="Henrissat B."/>
            <person name="Kuo A."/>
            <person name="Liang C."/>
            <person name="Lipzen A."/>
            <person name="Lutzoni F."/>
            <person name="Magnuson J."/>
            <person name="Mondo S."/>
            <person name="Nolan M."/>
            <person name="Ohm R."/>
            <person name="Pangilinan J."/>
            <person name="Park H.-J."/>
            <person name="Ramirez L."/>
            <person name="Alfaro M."/>
            <person name="Sun H."/>
            <person name="Tritt A."/>
            <person name="Yoshinaga Y."/>
            <person name="Zwiers L.-H."/>
            <person name="Turgeon B."/>
            <person name="Goodwin S."/>
            <person name="Spatafora J."/>
            <person name="Crous P."/>
            <person name="Grigoriev I."/>
        </authorList>
    </citation>
    <scope>NUCLEOTIDE SEQUENCE [LARGE SCALE GENOMIC DNA]</scope>
    <source>
        <strain evidence="2">CBS 304.66</strain>
    </source>
</reference>
<gene>
    <name evidence="1" type="ORF">CC78DRAFT_586332</name>
</gene>
<dbReference type="EMBL" id="ML986721">
    <property type="protein sequence ID" value="KAF2259093.1"/>
    <property type="molecule type" value="Genomic_DNA"/>
</dbReference>
<protein>
    <submittedName>
        <fullName evidence="1">Uncharacterized protein</fullName>
    </submittedName>
</protein>
<organism evidence="1 2">
    <name type="scientific">Lojkania enalia</name>
    <dbReference type="NCBI Taxonomy" id="147567"/>
    <lineage>
        <taxon>Eukaryota</taxon>
        <taxon>Fungi</taxon>
        <taxon>Dikarya</taxon>
        <taxon>Ascomycota</taxon>
        <taxon>Pezizomycotina</taxon>
        <taxon>Dothideomycetes</taxon>
        <taxon>Pleosporomycetidae</taxon>
        <taxon>Pleosporales</taxon>
        <taxon>Pleosporales incertae sedis</taxon>
        <taxon>Lojkania</taxon>
    </lineage>
</organism>
<proteinExistence type="predicted"/>
<name>A0A9P4MZ32_9PLEO</name>
<evidence type="ECO:0000313" key="2">
    <source>
        <dbReference type="Proteomes" id="UP000800093"/>
    </source>
</evidence>
<dbReference type="AlphaFoldDB" id="A0A9P4MZ32"/>
<evidence type="ECO:0000313" key="1">
    <source>
        <dbReference type="EMBL" id="KAF2259093.1"/>
    </source>
</evidence>